<dbReference type="Proteomes" id="UP000265443">
    <property type="component" value="Unassembled WGS sequence"/>
</dbReference>
<evidence type="ECO:0000313" key="2">
    <source>
        <dbReference type="Proteomes" id="UP000265443"/>
    </source>
</evidence>
<evidence type="ECO:0000313" key="1">
    <source>
        <dbReference type="EMBL" id="RIH80265.1"/>
    </source>
</evidence>
<accession>A0ABX9MQC1</accession>
<proteinExistence type="predicted"/>
<sequence>MSPMGHKQRCYIGALNYEMITRLKDKTYMFCQVPISIHTRFG</sequence>
<name>A0ABX9MQC1_9DEIN</name>
<protein>
    <submittedName>
        <fullName evidence="1">Uncharacterized protein</fullName>
    </submittedName>
</protein>
<keyword evidence="2" id="KW-1185">Reference proteome</keyword>
<gene>
    <name evidence="1" type="ORF">Mhypo_00736</name>
</gene>
<reference evidence="1 2" key="1">
    <citation type="submission" date="2018-08" db="EMBL/GenBank/DDBJ databases">
        <title>Meiothermus hypogaeus DSM 23238 genome sequencing project.</title>
        <authorList>
            <person name="Da Costa M.S."/>
            <person name="Albuquerque L."/>
            <person name="Raposo P."/>
            <person name="Froufe H.J.C."/>
            <person name="Barroso C.S."/>
            <person name="Egas C."/>
        </authorList>
    </citation>
    <scope>NUCLEOTIDE SEQUENCE [LARGE SCALE GENOMIC DNA]</scope>
    <source>
        <strain evidence="1 2">DSM 23238</strain>
    </source>
</reference>
<organism evidence="1 2">
    <name type="scientific">Meiothermus hypogaeus</name>
    <dbReference type="NCBI Taxonomy" id="884155"/>
    <lineage>
        <taxon>Bacteria</taxon>
        <taxon>Thermotogati</taxon>
        <taxon>Deinococcota</taxon>
        <taxon>Deinococci</taxon>
        <taxon>Thermales</taxon>
        <taxon>Thermaceae</taxon>
        <taxon>Meiothermus</taxon>
    </lineage>
</organism>
<comment type="caution">
    <text evidence="1">The sequence shown here is derived from an EMBL/GenBank/DDBJ whole genome shotgun (WGS) entry which is preliminary data.</text>
</comment>
<dbReference type="EMBL" id="QWKY01000008">
    <property type="protein sequence ID" value="RIH80265.1"/>
    <property type="molecule type" value="Genomic_DNA"/>
</dbReference>